<dbReference type="PANTHER" id="PTHR22589:SF103">
    <property type="entry name" value="CARNITINE O-ACETYL-TRANSFERASE, ISOFORM A-RELATED"/>
    <property type="match status" value="1"/>
</dbReference>
<keyword evidence="10" id="KW-1185">Reference proteome</keyword>
<sequence>MKVCNNLPVPKLNETLTKYLKSIRPFVSEDELARSEEIVRQFENNEGPILQDYLEKRAKSCENWVSEWWDNMMYFDCRTPTTIFSSPGIISPFQNETERLIYATKLILGAVEYSVLIDKIHKVPGAHYEAASTKKYIHGRTETIRSCSVESISLLKISCDAVNGDGIDRHLFGLKMAARNLGKELPEIFQDISFSRSSYMRLDTSQVAFKSHSVLAFKPLVPDGYGCCYSPHGKSILFGLSSFLDFTDIATFRNALESSLIEMHNLLVKDL</sequence>
<protein>
    <recommendedName>
        <fullName evidence="8">Choline/carnitine acyltransferase domain-containing protein</fullName>
    </recommendedName>
</protein>
<name>A0AAW1V5P8_9CUCU</name>
<keyword evidence="3" id="KW-0813">Transport</keyword>
<keyword evidence="6" id="KW-0012">Acyltransferase</keyword>
<evidence type="ECO:0000256" key="5">
    <source>
        <dbReference type="ARBA" id="ARBA00023098"/>
    </source>
</evidence>
<dbReference type="GO" id="GO:0005777">
    <property type="term" value="C:peroxisome"/>
    <property type="evidence" value="ECO:0007669"/>
    <property type="project" value="TreeGrafter"/>
</dbReference>
<evidence type="ECO:0000256" key="7">
    <source>
        <dbReference type="ARBA" id="ARBA00048999"/>
    </source>
</evidence>
<keyword evidence="4" id="KW-0276">Fatty acid metabolism</keyword>
<keyword evidence="6" id="KW-0808">Transferase</keyword>
<dbReference type="GO" id="GO:0004092">
    <property type="term" value="F:carnitine O-acetyltransferase activity"/>
    <property type="evidence" value="ECO:0007669"/>
    <property type="project" value="TreeGrafter"/>
</dbReference>
<evidence type="ECO:0000256" key="4">
    <source>
        <dbReference type="ARBA" id="ARBA00022832"/>
    </source>
</evidence>
<dbReference type="GO" id="GO:0006631">
    <property type="term" value="P:fatty acid metabolic process"/>
    <property type="evidence" value="ECO:0007669"/>
    <property type="project" value="UniProtKB-KW"/>
</dbReference>
<dbReference type="InterPro" id="IPR023213">
    <property type="entry name" value="CAT-like_dom_sf"/>
</dbReference>
<dbReference type="AlphaFoldDB" id="A0AAW1V5P8"/>
<evidence type="ECO:0000256" key="1">
    <source>
        <dbReference type="ARBA" id="ARBA00005005"/>
    </source>
</evidence>
<evidence type="ECO:0000259" key="8">
    <source>
        <dbReference type="Pfam" id="PF00755"/>
    </source>
</evidence>
<evidence type="ECO:0000313" key="9">
    <source>
        <dbReference type="EMBL" id="KAK9888429.1"/>
    </source>
</evidence>
<feature type="domain" description="Choline/carnitine acyltransferase" evidence="8">
    <location>
        <begin position="160"/>
        <end position="257"/>
    </location>
</feature>
<comment type="similarity">
    <text evidence="2">Belongs to the carnitine/choline acetyltransferase family.</text>
</comment>
<dbReference type="Pfam" id="PF00755">
    <property type="entry name" value="Carn_acyltransf"/>
    <property type="match status" value="2"/>
</dbReference>
<dbReference type="InterPro" id="IPR042572">
    <property type="entry name" value="Carn_acyl_trans_N"/>
</dbReference>
<dbReference type="InterPro" id="IPR039551">
    <property type="entry name" value="Cho/carn_acyl_trans"/>
</dbReference>
<keyword evidence="5" id="KW-0443">Lipid metabolism</keyword>
<gene>
    <name evidence="9" type="ORF">WA026_000677</name>
</gene>
<dbReference type="SUPFAM" id="SSF52777">
    <property type="entry name" value="CoA-dependent acyltransferases"/>
    <property type="match status" value="2"/>
</dbReference>
<evidence type="ECO:0000256" key="2">
    <source>
        <dbReference type="ARBA" id="ARBA00005232"/>
    </source>
</evidence>
<evidence type="ECO:0000313" key="10">
    <source>
        <dbReference type="Proteomes" id="UP001431783"/>
    </source>
</evidence>
<dbReference type="InterPro" id="IPR000542">
    <property type="entry name" value="Carn_acyl_trans"/>
</dbReference>
<dbReference type="Gene3D" id="1.10.275.20">
    <property type="entry name" value="Choline/Carnitine o-acyltransferase"/>
    <property type="match status" value="1"/>
</dbReference>
<comment type="catalytic activity">
    <reaction evidence="7">
        <text>4,8-dimethylnonanoyl-CoA + (R)-carnitine = O-4,8-dimethylnonanoyl-(R)-carnitine + CoA</text>
        <dbReference type="Rhea" id="RHEA:44860"/>
        <dbReference type="ChEBI" id="CHEBI:16347"/>
        <dbReference type="ChEBI" id="CHEBI:57287"/>
        <dbReference type="ChEBI" id="CHEBI:77061"/>
        <dbReference type="ChEBI" id="CHEBI:84654"/>
    </reaction>
</comment>
<organism evidence="9 10">
    <name type="scientific">Henosepilachna vigintioctopunctata</name>
    <dbReference type="NCBI Taxonomy" id="420089"/>
    <lineage>
        <taxon>Eukaryota</taxon>
        <taxon>Metazoa</taxon>
        <taxon>Ecdysozoa</taxon>
        <taxon>Arthropoda</taxon>
        <taxon>Hexapoda</taxon>
        <taxon>Insecta</taxon>
        <taxon>Pterygota</taxon>
        <taxon>Neoptera</taxon>
        <taxon>Endopterygota</taxon>
        <taxon>Coleoptera</taxon>
        <taxon>Polyphaga</taxon>
        <taxon>Cucujiformia</taxon>
        <taxon>Coccinelloidea</taxon>
        <taxon>Coccinellidae</taxon>
        <taxon>Epilachninae</taxon>
        <taxon>Epilachnini</taxon>
        <taxon>Henosepilachna</taxon>
    </lineage>
</organism>
<dbReference type="Gene3D" id="3.30.559.10">
    <property type="entry name" value="Chloramphenicol acetyltransferase-like domain"/>
    <property type="match status" value="2"/>
</dbReference>
<accession>A0AAW1V5P8</accession>
<dbReference type="Proteomes" id="UP001431783">
    <property type="component" value="Unassembled WGS sequence"/>
</dbReference>
<proteinExistence type="inferred from homology"/>
<dbReference type="EMBL" id="JARQZJ010000121">
    <property type="protein sequence ID" value="KAK9888429.1"/>
    <property type="molecule type" value="Genomic_DNA"/>
</dbReference>
<evidence type="ECO:0000256" key="6">
    <source>
        <dbReference type="ARBA" id="ARBA00023315"/>
    </source>
</evidence>
<dbReference type="GO" id="GO:0019254">
    <property type="term" value="P:carnitine metabolic process, CoA-linked"/>
    <property type="evidence" value="ECO:0007669"/>
    <property type="project" value="TreeGrafter"/>
</dbReference>
<evidence type="ECO:0000256" key="3">
    <source>
        <dbReference type="ARBA" id="ARBA00022448"/>
    </source>
</evidence>
<feature type="domain" description="Choline/carnitine acyltransferase" evidence="8">
    <location>
        <begin position="7"/>
        <end position="119"/>
    </location>
</feature>
<comment type="caution">
    <text evidence="9">The sequence shown here is derived from an EMBL/GenBank/DDBJ whole genome shotgun (WGS) entry which is preliminary data.</text>
</comment>
<dbReference type="PANTHER" id="PTHR22589">
    <property type="entry name" value="CARNITINE O-ACYLTRANSFERASE"/>
    <property type="match status" value="1"/>
</dbReference>
<reference evidence="9 10" key="1">
    <citation type="submission" date="2023-03" db="EMBL/GenBank/DDBJ databases">
        <title>Genome insight into feeding habits of ladybird beetles.</title>
        <authorList>
            <person name="Li H.-S."/>
            <person name="Huang Y.-H."/>
            <person name="Pang H."/>
        </authorList>
    </citation>
    <scope>NUCLEOTIDE SEQUENCE [LARGE SCALE GENOMIC DNA]</scope>
    <source>
        <strain evidence="9">SYSU_2023b</strain>
        <tissue evidence="9">Whole body</tissue>
    </source>
</reference>
<comment type="pathway">
    <text evidence="1">Lipid metabolism; fatty acid beta-oxidation.</text>
</comment>